<feature type="region of interest" description="Disordered" evidence="2">
    <location>
        <begin position="1"/>
        <end position="46"/>
    </location>
</feature>
<evidence type="ECO:0000313" key="3">
    <source>
        <dbReference type="EMBL" id="RST58181.1"/>
    </source>
</evidence>
<protein>
    <recommendedName>
        <fullName evidence="1">Small, acid-soluble spore protein L</fullName>
    </recommendedName>
</protein>
<dbReference type="RefSeq" id="WP_120115618.1">
    <property type="nucleotide sequence ID" value="NZ_QYTW02000023.1"/>
</dbReference>
<name>A0A429X497_SIMTE</name>
<organism evidence="3 4">
    <name type="scientific">Siminovitchia terrae</name>
    <name type="common">Bacillus terrae</name>
    <dbReference type="NCBI Taxonomy" id="1914933"/>
    <lineage>
        <taxon>Bacteria</taxon>
        <taxon>Bacillati</taxon>
        <taxon>Bacillota</taxon>
        <taxon>Bacilli</taxon>
        <taxon>Bacillales</taxon>
        <taxon>Bacillaceae</taxon>
        <taxon>Siminovitchia</taxon>
    </lineage>
</organism>
<gene>
    <name evidence="3" type="primary">sspL</name>
    <name evidence="3" type="ORF">D5F11_018955</name>
</gene>
<proteinExistence type="predicted"/>
<dbReference type="NCBIfam" id="TIGR03093">
    <property type="entry name" value="SASP_sspL"/>
    <property type="match status" value="1"/>
</dbReference>
<accession>A0A429X497</accession>
<evidence type="ECO:0000256" key="1">
    <source>
        <dbReference type="NCBIfam" id="TIGR03093"/>
    </source>
</evidence>
<evidence type="ECO:0000256" key="2">
    <source>
        <dbReference type="SAM" id="MobiDB-lite"/>
    </source>
</evidence>
<comment type="caution">
    <text evidence="3">The sequence shown here is derived from an EMBL/GenBank/DDBJ whole genome shotgun (WGS) entry which is preliminary data.</text>
</comment>
<evidence type="ECO:0000313" key="4">
    <source>
        <dbReference type="Proteomes" id="UP000287296"/>
    </source>
</evidence>
<dbReference type="AlphaFoldDB" id="A0A429X497"/>
<sequence>MKRDDSVRSKKRVVTSVNPQGLTEDVANQEPKTKLEDRAKKSNTKI</sequence>
<reference evidence="3 4" key="1">
    <citation type="submission" date="2018-12" db="EMBL/GenBank/DDBJ databases">
        <authorList>
            <person name="Sun L."/>
            <person name="Chen Z."/>
        </authorList>
    </citation>
    <scope>NUCLEOTIDE SEQUENCE [LARGE SCALE GENOMIC DNA]</scope>
    <source>
        <strain evidence="3 4">LMG 29736</strain>
    </source>
</reference>
<dbReference type="InterPro" id="IPR017526">
    <property type="entry name" value="SASP_SspL"/>
</dbReference>
<dbReference type="Proteomes" id="UP000287296">
    <property type="component" value="Unassembled WGS sequence"/>
</dbReference>
<feature type="compositionally biased region" description="Basic and acidic residues" evidence="2">
    <location>
        <begin position="31"/>
        <end position="40"/>
    </location>
</feature>
<dbReference type="EMBL" id="QYTW02000023">
    <property type="protein sequence ID" value="RST58181.1"/>
    <property type="molecule type" value="Genomic_DNA"/>
</dbReference>